<accession>A0A4U8URM6</accession>
<dbReference type="Gene3D" id="3.30.450.20">
    <property type="entry name" value="PAS domain"/>
    <property type="match status" value="2"/>
</dbReference>
<dbReference type="PROSITE" id="PS50112">
    <property type="entry name" value="PAS"/>
    <property type="match status" value="1"/>
</dbReference>
<evidence type="ECO:0000313" key="10">
    <source>
        <dbReference type="Proteomes" id="UP000298663"/>
    </source>
</evidence>
<dbReference type="GO" id="GO:0045944">
    <property type="term" value="P:positive regulation of transcription by RNA polymerase II"/>
    <property type="evidence" value="ECO:0007669"/>
    <property type="project" value="UniProtKB-ARBA"/>
</dbReference>
<dbReference type="OrthoDB" id="71302at2759"/>
<sequence length="394" mass="44623">MFADVDLTDFLRLNLPKNPLPEDVRAEGDDAQNDQQLERQNSASHHSEVEKRRRDRMNSLLNQLALLVPSAVNKKYDKLTILRLALQYINTIQNSDLNDINLFGPSSSITYNDLREMLEQLGDHFLFLTSTQTAEICFVGENVSEKLSWTADTLINRSWVDVLHPDDTKAFLKFICFEGEFGTPAIDRSSPESVSFKTTKPANGVDRMAPAYRTTVVTRMTKSAAVYTTSKDPNDFVVLECRVAMRNPQTKISLVIANPVHSASFEPFTVIVNHTGKIQRCDNTLNQALHKLPHELLGSSYFDLVYDGDLFTVAEIHKNVLANREVKVSTYRLRSTPGNFVTTTVVWKSFVNPLTNQLQFLQVKHFPKSAAPRTEQDIHQSTLKQMLRNHNALV</sequence>
<dbReference type="Pfam" id="PF14598">
    <property type="entry name" value="PAS_11"/>
    <property type="match status" value="1"/>
</dbReference>
<dbReference type="GO" id="GO:0005634">
    <property type="term" value="C:nucleus"/>
    <property type="evidence" value="ECO:0007669"/>
    <property type="project" value="InterPro"/>
</dbReference>
<dbReference type="STRING" id="34508.A0A4U8URM6"/>
<dbReference type="GO" id="GO:0005737">
    <property type="term" value="C:cytoplasm"/>
    <property type="evidence" value="ECO:0007669"/>
    <property type="project" value="InterPro"/>
</dbReference>
<keyword evidence="2" id="KW-0805">Transcription regulation</keyword>
<feature type="compositionally biased region" description="Polar residues" evidence="6">
    <location>
        <begin position="33"/>
        <end position="44"/>
    </location>
</feature>
<keyword evidence="10" id="KW-1185">Reference proteome</keyword>
<evidence type="ECO:0000256" key="4">
    <source>
        <dbReference type="ARBA" id="ARBA00023163"/>
    </source>
</evidence>
<dbReference type="GO" id="GO:0046983">
    <property type="term" value="F:protein dimerization activity"/>
    <property type="evidence" value="ECO:0007669"/>
    <property type="project" value="InterPro"/>
</dbReference>
<dbReference type="InterPro" id="IPR036638">
    <property type="entry name" value="HLH_DNA-bd_sf"/>
</dbReference>
<dbReference type="SUPFAM" id="SSF55785">
    <property type="entry name" value="PYP-like sensor domain (PAS domain)"/>
    <property type="match status" value="2"/>
</dbReference>
<comment type="caution">
    <text evidence="9">The sequence shown here is derived from an EMBL/GenBank/DDBJ whole genome shotgun (WGS) entry which is preliminary data.</text>
</comment>
<evidence type="ECO:0000313" key="9">
    <source>
        <dbReference type="EMBL" id="TMS35990.1"/>
    </source>
</evidence>
<reference evidence="9 10" key="2">
    <citation type="journal article" date="2019" name="G3 (Bethesda)">
        <title>Hybrid Assembly of the Genome of the Entomopathogenic Nematode Steinernema carpocapsae Identifies the X-Chromosome.</title>
        <authorList>
            <person name="Serra L."/>
            <person name="Macchietto M."/>
            <person name="Macias-Munoz A."/>
            <person name="McGill C.J."/>
            <person name="Rodriguez I.M."/>
            <person name="Rodriguez B."/>
            <person name="Murad R."/>
            <person name="Mortazavi A."/>
        </authorList>
    </citation>
    <scope>NUCLEOTIDE SEQUENCE [LARGE SCALE GENOMIC DNA]</scope>
    <source>
        <strain evidence="9 10">ALL</strain>
    </source>
</reference>
<keyword evidence="5" id="KW-0539">Nucleus</keyword>
<gene>
    <name evidence="9" type="ORF">L596_003265</name>
</gene>
<dbReference type="InterPro" id="IPR001067">
    <property type="entry name" value="Nuc_translocat"/>
</dbReference>
<dbReference type="EMBL" id="AZBU02000001">
    <property type="protein sequence ID" value="TMS35990.1"/>
    <property type="molecule type" value="Genomic_DNA"/>
</dbReference>
<dbReference type="InterPro" id="IPR000014">
    <property type="entry name" value="PAS"/>
</dbReference>
<dbReference type="Gene3D" id="4.10.280.10">
    <property type="entry name" value="Helix-loop-helix DNA-binding domain"/>
    <property type="match status" value="1"/>
</dbReference>
<feature type="region of interest" description="Disordered" evidence="6">
    <location>
        <begin position="18"/>
        <end position="52"/>
    </location>
</feature>
<dbReference type="PRINTS" id="PR00785">
    <property type="entry name" value="NCTRNSLOCATR"/>
</dbReference>
<dbReference type="GO" id="GO:0003677">
    <property type="term" value="F:DNA binding"/>
    <property type="evidence" value="ECO:0007669"/>
    <property type="project" value="UniProtKB-KW"/>
</dbReference>
<keyword evidence="3" id="KW-0238">DNA-binding</keyword>
<keyword evidence="4" id="KW-0804">Transcription</keyword>
<dbReference type="PANTHER" id="PTHR23042">
    <property type="entry name" value="CIRCADIAN PROTEIN CLOCK/ARNT/BMAL/PAS"/>
    <property type="match status" value="1"/>
</dbReference>
<dbReference type="InterPro" id="IPR050933">
    <property type="entry name" value="Circadian_TF"/>
</dbReference>
<feature type="domain" description="BHLH" evidence="8">
    <location>
        <begin position="41"/>
        <end position="92"/>
    </location>
</feature>
<dbReference type="InterPro" id="IPR011598">
    <property type="entry name" value="bHLH_dom"/>
</dbReference>
<dbReference type="SMART" id="SM00353">
    <property type="entry name" value="HLH"/>
    <property type="match status" value="1"/>
</dbReference>
<dbReference type="Pfam" id="PF00010">
    <property type="entry name" value="HLH"/>
    <property type="match status" value="1"/>
</dbReference>
<dbReference type="Proteomes" id="UP000298663">
    <property type="component" value="Unassembled WGS sequence"/>
</dbReference>
<feature type="domain" description="PAS" evidence="7">
    <location>
        <begin position="110"/>
        <end position="167"/>
    </location>
</feature>
<dbReference type="PROSITE" id="PS50888">
    <property type="entry name" value="BHLH"/>
    <property type="match status" value="1"/>
</dbReference>
<dbReference type="InterPro" id="IPR035965">
    <property type="entry name" value="PAS-like_dom_sf"/>
</dbReference>
<name>A0A4U8URM6_STECR</name>
<keyword evidence="1" id="KW-0677">Repeat</keyword>
<evidence type="ECO:0000256" key="2">
    <source>
        <dbReference type="ARBA" id="ARBA00023015"/>
    </source>
</evidence>
<evidence type="ECO:0000259" key="7">
    <source>
        <dbReference type="PROSITE" id="PS50112"/>
    </source>
</evidence>
<evidence type="ECO:0000256" key="5">
    <source>
        <dbReference type="ARBA" id="ARBA00023242"/>
    </source>
</evidence>
<dbReference type="CDD" id="cd00130">
    <property type="entry name" value="PAS"/>
    <property type="match status" value="1"/>
</dbReference>
<dbReference type="GO" id="GO:0003700">
    <property type="term" value="F:DNA-binding transcription factor activity"/>
    <property type="evidence" value="ECO:0007669"/>
    <property type="project" value="InterPro"/>
</dbReference>
<evidence type="ECO:0000256" key="3">
    <source>
        <dbReference type="ARBA" id="ARBA00023125"/>
    </source>
</evidence>
<evidence type="ECO:0000259" key="8">
    <source>
        <dbReference type="PROSITE" id="PS50888"/>
    </source>
</evidence>
<evidence type="ECO:0000256" key="1">
    <source>
        <dbReference type="ARBA" id="ARBA00022737"/>
    </source>
</evidence>
<dbReference type="GO" id="GO:0005667">
    <property type="term" value="C:transcription regulator complex"/>
    <property type="evidence" value="ECO:0007669"/>
    <property type="project" value="InterPro"/>
</dbReference>
<protein>
    <recommendedName>
        <fullName evidence="11">BHLH domain-containing protein</fullName>
    </recommendedName>
</protein>
<proteinExistence type="predicted"/>
<organism evidence="9 10">
    <name type="scientific">Steinernema carpocapsae</name>
    <name type="common">Entomopathogenic nematode</name>
    <dbReference type="NCBI Taxonomy" id="34508"/>
    <lineage>
        <taxon>Eukaryota</taxon>
        <taxon>Metazoa</taxon>
        <taxon>Ecdysozoa</taxon>
        <taxon>Nematoda</taxon>
        <taxon>Chromadorea</taxon>
        <taxon>Rhabditida</taxon>
        <taxon>Tylenchina</taxon>
        <taxon>Panagrolaimomorpha</taxon>
        <taxon>Strongyloidoidea</taxon>
        <taxon>Steinernematidae</taxon>
        <taxon>Steinernema</taxon>
    </lineage>
</organism>
<evidence type="ECO:0000256" key="6">
    <source>
        <dbReference type="SAM" id="MobiDB-lite"/>
    </source>
</evidence>
<dbReference type="SMART" id="SM00091">
    <property type="entry name" value="PAS"/>
    <property type="match status" value="2"/>
</dbReference>
<dbReference type="SUPFAM" id="SSF47459">
    <property type="entry name" value="HLH, helix-loop-helix DNA-binding domain"/>
    <property type="match status" value="1"/>
</dbReference>
<dbReference type="AlphaFoldDB" id="A0A4U8URM6"/>
<evidence type="ECO:0008006" key="11">
    <source>
        <dbReference type="Google" id="ProtNLM"/>
    </source>
</evidence>
<reference evidence="9 10" key="1">
    <citation type="journal article" date="2015" name="Genome Biol.">
        <title>Comparative genomics of Steinernema reveals deeply conserved gene regulatory networks.</title>
        <authorList>
            <person name="Dillman A.R."/>
            <person name="Macchietto M."/>
            <person name="Porter C.F."/>
            <person name="Rogers A."/>
            <person name="Williams B."/>
            <person name="Antoshechkin I."/>
            <person name="Lee M.M."/>
            <person name="Goodwin Z."/>
            <person name="Lu X."/>
            <person name="Lewis E.E."/>
            <person name="Goodrich-Blair H."/>
            <person name="Stock S.P."/>
            <person name="Adams B.J."/>
            <person name="Sternberg P.W."/>
            <person name="Mortazavi A."/>
        </authorList>
    </citation>
    <scope>NUCLEOTIDE SEQUENCE [LARGE SCALE GENOMIC DNA]</scope>
    <source>
        <strain evidence="9 10">ALL</strain>
    </source>
</reference>